<feature type="transmembrane region" description="Helical" evidence="2">
    <location>
        <begin position="315"/>
        <end position="340"/>
    </location>
</feature>
<evidence type="ECO:0000313" key="4">
    <source>
        <dbReference type="Proteomes" id="UP001391051"/>
    </source>
</evidence>
<reference evidence="3 4" key="1">
    <citation type="submission" date="2023-01" db="EMBL/GenBank/DDBJ databases">
        <title>Analysis of 21 Apiospora genomes using comparative genomics revels a genus with tremendous synthesis potential of carbohydrate active enzymes and secondary metabolites.</title>
        <authorList>
            <person name="Sorensen T."/>
        </authorList>
    </citation>
    <scope>NUCLEOTIDE SEQUENCE [LARGE SCALE GENOMIC DNA]</scope>
    <source>
        <strain evidence="3 4">CBS 24483</strain>
    </source>
</reference>
<dbReference type="RefSeq" id="XP_066697345.1">
    <property type="nucleotide sequence ID" value="XM_066844947.1"/>
</dbReference>
<dbReference type="PANTHER" id="PTHR37577:SF1">
    <property type="entry name" value="INTEGRAL MEMBRANE PROTEIN"/>
    <property type="match status" value="1"/>
</dbReference>
<accession>A0ABR1Q5M3</accession>
<comment type="caution">
    <text evidence="3">The sequence shown here is derived from an EMBL/GenBank/DDBJ whole genome shotgun (WGS) entry which is preliminary data.</text>
</comment>
<dbReference type="Proteomes" id="UP001391051">
    <property type="component" value="Unassembled WGS sequence"/>
</dbReference>
<evidence type="ECO:0000256" key="1">
    <source>
        <dbReference type="SAM" id="MobiDB-lite"/>
    </source>
</evidence>
<proteinExistence type="predicted"/>
<keyword evidence="2" id="KW-0812">Transmembrane</keyword>
<protein>
    <submittedName>
        <fullName evidence="3">Uncharacterized protein</fullName>
    </submittedName>
</protein>
<keyword evidence="4" id="KW-1185">Reference proteome</keyword>
<feature type="compositionally biased region" description="Polar residues" evidence="1">
    <location>
        <begin position="480"/>
        <end position="516"/>
    </location>
</feature>
<dbReference type="EMBL" id="JAQQWE010000006">
    <property type="protein sequence ID" value="KAK7947839.1"/>
    <property type="molecule type" value="Genomic_DNA"/>
</dbReference>
<feature type="region of interest" description="Disordered" evidence="1">
    <location>
        <begin position="447"/>
        <end position="581"/>
    </location>
</feature>
<dbReference type="GeneID" id="92078009"/>
<feature type="transmembrane region" description="Helical" evidence="2">
    <location>
        <begin position="171"/>
        <end position="190"/>
    </location>
</feature>
<organism evidence="3 4">
    <name type="scientific">Apiospora aurea</name>
    <dbReference type="NCBI Taxonomy" id="335848"/>
    <lineage>
        <taxon>Eukaryota</taxon>
        <taxon>Fungi</taxon>
        <taxon>Dikarya</taxon>
        <taxon>Ascomycota</taxon>
        <taxon>Pezizomycotina</taxon>
        <taxon>Sordariomycetes</taxon>
        <taxon>Xylariomycetidae</taxon>
        <taxon>Amphisphaeriales</taxon>
        <taxon>Apiosporaceae</taxon>
        <taxon>Apiospora</taxon>
    </lineage>
</organism>
<feature type="transmembrane region" description="Helical" evidence="2">
    <location>
        <begin position="260"/>
        <end position="282"/>
    </location>
</feature>
<feature type="compositionally biased region" description="Low complexity" evidence="1">
    <location>
        <begin position="533"/>
        <end position="552"/>
    </location>
</feature>
<gene>
    <name evidence="3" type="ORF">PG986_008725</name>
</gene>
<feature type="transmembrane region" description="Helical" evidence="2">
    <location>
        <begin position="49"/>
        <end position="75"/>
    </location>
</feature>
<name>A0ABR1Q5M3_9PEZI</name>
<evidence type="ECO:0000313" key="3">
    <source>
        <dbReference type="EMBL" id="KAK7947839.1"/>
    </source>
</evidence>
<evidence type="ECO:0000256" key="2">
    <source>
        <dbReference type="SAM" id="Phobius"/>
    </source>
</evidence>
<dbReference type="InterPro" id="IPR053018">
    <property type="entry name" value="Elsinochrome_Biosynth-Asso"/>
</dbReference>
<feature type="transmembrane region" description="Helical" evidence="2">
    <location>
        <begin position="370"/>
        <end position="388"/>
    </location>
</feature>
<sequence length="594" mass="64781">MGAYVSVYECRSHYNVTINCDHEDINNETQKYNSLGDFGRGQFPGNPDVAGIGIVGVFIGVTCFALAASAVDVLWQLSKTMGWKSTRSEEEKRRQQDRISFTDILESLVLTSSDQQIFTGAAYALTLRYWQGCKISAYHYNIVGNMMLISCATHLMSVTVVRHYWQYPFLALLRVLCVTGVFIVTGLLMVNQNAADPDIKFPTEVPAADETDSFLLLPAACFETARSPLEDTFKNTTSSVDVFFKNNLNQSTPGNTIHGWNWYIILLLFYLAAIVAEAIRYFRRNKHHAGWRGKPGKRLSQVFKPKTKLRKAVSFGYLTYLTGGVVVSSIAVIKSTVYIFQLRDWVARSGWMETDNGTNPENDWSSFGQLVPIFMSGFILFNVAQVVSQKVSQTRKDKHVHDEKPAFNATAVFYSHPTQQYSPLNKNAPSEHKVDLAYYCSEQVVSPPAGRGSGSSQASPFHKSTASSSSHASTPRASTGANSAGSTPQLPGLGLQNTSPLLSNNSSIVSPPQSAQRLLLPNAAPVSPPTPTPAASSRPSSGAYAPLAQQEEGAGGSPGQSQGQSRVVSVDAESEVHIKGNMAAVVVPKERKNV</sequence>
<dbReference type="PANTHER" id="PTHR37577">
    <property type="entry name" value="INTEGRAL MEMBRANE PROTEIN"/>
    <property type="match status" value="1"/>
</dbReference>
<keyword evidence="2" id="KW-1133">Transmembrane helix</keyword>
<keyword evidence="2" id="KW-0472">Membrane</keyword>
<feature type="compositionally biased region" description="Low complexity" evidence="1">
    <location>
        <begin position="464"/>
        <end position="479"/>
    </location>
</feature>